<dbReference type="Proteomes" id="UP000245634">
    <property type="component" value="Unassembled WGS sequence"/>
</dbReference>
<dbReference type="SUPFAM" id="SSF48613">
    <property type="entry name" value="Heme oxygenase-like"/>
    <property type="match status" value="1"/>
</dbReference>
<dbReference type="OrthoDB" id="6192741at2"/>
<dbReference type="Gene3D" id="1.20.910.10">
    <property type="entry name" value="Heme oxygenase-like"/>
    <property type="match status" value="1"/>
</dbReference>
<dbReference type="RefSeq" id="WP_146201072.1">
    <property type="nucleotide sequence ID" value="NZ_QGGL01000040.1"/>
</dbReference>
<accession>A0A316D228</accession>
<name>A0A316D228_9BACL</name>
<keyword evidence="2" id="KW-1185">Reference proteome</keyword>
<dbReference type="EMBL" id="QGGL01000040">
    <property type="protein sequence ID" value="PWK03935.1"/>
    <property type="molecule type" value="Genomic_DNA"/>
</dbReference>
<reference evidence="1 2" key="1">
    <citation type="submission" date="2018-05" db="EMBL/GenBank/DDBJ databases">
        <title>Genomic Encyclopedia of Type Strains, Phase IV (KMG-IV): sequencing the most valuable type-strain genomes for metagenomic binning, comparative biology and taxonomic classification.</title>
        <authorList>
            <person name="Goeker M."/>
        </authorList>
    </citation>
    <scope>NUCLEOTIDE SEQUENCE [LARGE SCALE GENOMIC DNA]</scope>
    <source>
        <strain evidence="1 2">DSM 18773</strain>
    </source>
</reference>
<protein>
    <submittedName>
        <fullName evidence="1">Heme oxygenase-like protein</fullName>
    </submittedName>
</protein>
<dbReference type="Pfam" id="PF14518">
    <property type="entry name" value="Haem_oxygenas_2"/>
    <property type="match status" value="1"/>
</dbReference>
<dbReference type="InterPro" id="IPR016084">
    <property type="entry name" value="Haem_Oase-like_multi-hlx"/>
</dbReference>
<comment type="caution">
    <text evidence="1">The sequence shown here is derived from an EMBL/GenBank/DDBJ whole genome shotgun (WGS) entry which is preliminary data.</text>
</comment>
<sequence>MTATLLGSLVTAEELEKGIQDKRATMLVRNEFYQALRQRTHAQDWKWCVNLYHLSKEFTELLRLRHQRFPSVPHDVFESHYQEEIGHANLLRDWMLSIGLPDPETMHSTKETEDFISILYRAATAMDESMALLVINSTAEGFALDLYTNCLKQLQVTNISPKLTYWEVHCEADEEHSNVAQYVSPMSDRELDTALHYVDYTLDAIDKMLISWSRYS</sequence>
<gene>
    <name evidence="1" type="ORF">C7459_1408</name>
</gene>
<organism evidence="1 2">
    <name type="scientific">Tumebacillus permanentifrigoris</name>
    <dbReference type="NCBI Taxonomy" id="378543"/>
    <lineage>
        <taxon>Bacteria</taxon>
        <taxon>Bacillati</taxon>
        <taxon>Bacillota</taxon>
        <taxon>Bacilli</taxon>
        <taxon>Bacillales</taxon>
        <taxon>Alicyclobacillaceae</taxon>
        <taxon>Tumebacillus</taxon>
    </lineage>
</organism>
<evidence type="ECO:0000313" key="1">
    <source>
        <dbReference type="EMBL" id="PWK03935.1"/>
    </source>
</evidence>
<proteinExistence type="predicted"/>
<dbReference type="AlphaFoldDB" id="A0A316D228"/>
<evidence type="ECO:0000313" key="2">
    <source>
        <dbReference type="Proteomes" id="UP000245634"/>
    </source>
</evidence>